<feature type="compositionally biased region" description="Acidic residues" evidence="1">
    <location>
        <begin position="1160"/>
        <end position="1175"/>
    </location>
</feature>
<feature type="transmembrane region" description="Helical" evidence="2">
    <location>
        <begin position="336"/>
        <end position="357"/>
    </location>
</feature>
<dbReference type="RefSeq" id="XP_053020989.1">
    <property type="nucleotide sequence ID" value="XM_053170355.1"/>
</dbReference>
<feature type="transmembrane region" description="Helical" evidence="2">
    <location>
        <begin position="265"/>
        <end position="287"/>
    </location>
</feature>
<feature type="region of interest" description="Disordered" evidence="1">
    <location>
        <begin position="1"/>
        <end position="32"/>
    </location>
</feature>
<evidence type="ECO:0000313" key="4">
    <source>
        <dbReference type="Proteomes" id="UP001164743"/>
    </source>
</evidence>
<keyword evidence="2" id="KW-1133">Transmembrane helix</keyword>
<sequence>MHPPGRPAASMHPPDPTTGLHPAGCSSPARQQLEPDSHWIPAHNVFAARAAPLLLPALDRLIIRHTDPATTGRLPDPSAHPPLSPHELKTWLKFAQSKQPPRSLKAWMMAGDESPGNEKLISKSEQTHSKIWLPFHLLSPSLLKPITKDSNNSSANPALDLLNFIPQNTPSSTHPSSPSPNPTFLILRHLEALRDFLQLISLIAGLSHSTVSSTSSPALLTQIVLSKLPLFRRVVGGDSPPAHKSFRNYCQLLFRWVPGMLSLDLAAYAGLSPATGVACGCLLALLLCEFYRATSAAGRGASAPLKHAEGLDQTTHDRSHTQHHYLQRWADKLKSLRASAIYSTALTLVLVSLYVPVTRTCIEALVWASGYWPIPNVYITNDDRPATDVAEKLRAAWPGAELVNPAEFCYRTTLRKDTFDGAGLVLFLAVIGLLALGCWFPLRLLNTIRASSPQARPTRAYNSNTTTTTNKLGNHGSAPSGRFAYFCHPYKQADRWAPARDLISRFVLKLVVVVLATVPVKDTCIFIKRGASSRASIDLFRCLFLASTFLAFWIYQAVWMPYRYKSLNLIHDMNTKFCLLLSVVGAGSAIIHFQELLFGSILLIWTTLMYLLNIHYLAIHSKKVQRLISSFNRDLQIDESLFSADFDFRKEVIRRVWDESLCVLILGMPEYRMAEGKRLRWREEVPGAPCLVNFDGTHGERLVENVRLFEGLGAERYGRAAGQAGHRADQKALAIQSVIRSEFTGPDCFWKPHNAADLVGVTTFFGRADVVPFPFTVVFKYDQRPADPVYISTPADLRAFVAQNQNAQVQMRRKAVQATSKDRRWPRWLQGARSDVQFRSGVLRIHRNCQNKWQGYNYNSGFQVSIEYKDGQSTKANGTTISRIRHTRLPRSLGLRDDFKVTPTLAKLFQDNHSIISTTLDKVDRALRSHRAHFARQAAWKQDKMSFAFLELFAAVHDQSLLSPTQTCRSRLLPQICRGSLHVMEERMEKINQSPLHQWWFVVFDDIYRRNCEMLTKLGARAEDFSPHHRGSVCYTPMARGGLERFLSERNLLEPDWTQGGAPDRAAKGSRRAVFHPGFLNRIYFHLDLFMFKERDAGLPDAMGNTQEAWLPRSTLYHGVYEDGQKPDGGRDVLARLGERLKTWLMLDAPLLGAAQAQESCDDDDDGNDDADEDVEKCKGPGRQRELIKLGPLRNARTLDGSAGQGVPMTSDAVRRAADEAHAYQPASSSTASSSDDCSTYVDFSARAPASSSGFTSGCSTLDVGVDLTGYDITDEPDAFTDGSASTIYGFH</sequence>
<reference evidence="3" key="1">
    <citation type="submission" date="2022-10" db="EMBL/GenBank/DDBJ databases">
        <title>Puccinia triticina Genome sequencing and assembly.</title>
        <authorList>
            <person name="Li C."/>
        </authorList>
    </citation>
    <scope>NUCLEOTIDE SEQUENCE</scope>
    <source>
        <strain evidence="3">Pt15</strain>
    </source>
</reference>
<evidence type="ECO:0000256" key="1">
    <source>
        <dbReference type="SAM" id="MobiDB-lite"/>
    </source>
</evidence>
<gene>
    <name evidence="3" type="ORF">PtA15_6A62</name>
</gene>
<dbReference type="Proteomes" id="UP001164743">
    <property type="component" value="Chromosome 6A"/>
</dbReference>
<proteinExistence type="predicted"/>
<dbReference type="GeneID" id="77811239"/>
<keyword evidence="2" id="KW-0812">Transmembrane</keyword>
<feature type="transmembrane region" description="Helical" evidence="2">
    <location>
        <begin position="540"/>
        <end position="562"/>
    </location>
</feature>
<accession>A0ABY7CL92</accession>
<organism evidence="3 4">
    <name type="scientific">Puccinia triticina</name>
    <dbReference type="NCBI Taxonomy" id="208348"/>
    <lineage>
        <taxon>Eukaryota</taxon>
        <taxon>Fungi</taxon>
        <taxon>Dikarya</taxon>
        <taxon>Basidiomycota</taxon>
        <taxon>Pucciniomycotina</taxon>
        <taxon>Pucciniomycetes</taxon>
        <taxon>Pucciniales</taxon>
        <taxon>Pucciniaceae</taxon>
        <taxon>Puccinia</taxon>
    </lineage>
</organism>
<feature type="transmembrane region" description="Helical" evidence="2">
    <location>
        <begin position="421"/>
        <end position="442"/>
    </location>
</feature>
<feature type="region of interest" description="Disordered" evidence="1">
    <location>
        <begin position="1157"/>
        <end position="1184"/>
    </location>
</feature>
<protein>
    <submittedName>
        <fullName evidence="3">Uncharacterized protein</fullName>
    </submittedName>
</protein>
<name>A0ABY7CL92_9BASI</name>
<keyword evidence="2" id="KW-0472">Membrane</keyword>
<evidence type="ECO:0000313" key="3">
    <source>
        <dbReference type="EMBL" id="WAQ85434.1"/>
    </source>
</evidence>
<evidence type="ECO:0000256" key="2">
    <source>
        <dbReference type="SAM" id="Phobius"/>
    </source>
</evidence>
<keyword evidence="4" id="KW-1185">Reference proteome</keyword>
<feature type="transmembrane region" description="Helical" evidence="2">
    <location>
        <begin position="574"/>
        <end position="591"/>
    </location>
</feature>
<feature type="transmembrane region" description="Helical" evidence="2">
    <location>
        <begin position="597"/>
        <end position="619"/>
    </location>
</feature>
<dbReference type="EMBL" id="CP110426">
    <property type="protein sequence ID" value="WAQ85434.1"/>
    <property type="molecule type" value="Genomic_DNA"/>
</dbReference>